<evidence type="ECO:0000313" key="4">
    <source>
        <dbReference type="Proteomes" id="UP000829925"/>
    </source>
</evidence>
<dbReference type="EMBL" id="CP095053">
    <property type="protein sequence ID" value="UOR07278.1"/>
    <property type="molecule type" value="Genomic_DNA"/>
</dbReference>
<dbReference type="Proteomes" id="UP000829925">
    <property type="component" value="Chromosome"/>
</dbReference>
<keyword evidence="4" id="KW-1185">Reference proteome</keyword>
<name>A0A8T9SYX2_9BACT</name>
<dbReference type="PROSITE" id="PS51257">
    <property type="entry name" value="PROKAR_LIPOPROTEIN"/>
    <property type="match status" value="1"/>
</dbReference>
<reference evidence="3 4" key="1">
    <citation type="submission" date="2022-04" db="EMBL/GenBank/DDBJ databases">
        <title>Hymenobacter sp. isolated from the air.</title>
        <authorList>
            <person name="Won M."/>
            <person name="Lee C.-M."/>
            <person name="Woen H.-Y."/>
            <person name="Kwon S.-W."/>
        </authorList>
    </citation>
    <scope>NUCLEOTIDE SEQUENCE [LARGE SCALE GENOMIC DNA]</scope>
    <source>
        <strain evidence="4">5413 J-13</strain>
    </source>
</reference>
<evidence type="ECO:0000256" key="2">
    <source>
        <dbReference type="SAM" id="SignalP"/>
    </source>
</evidence>
<keyword evidence="2" id="KW-0732">Signal</keyword>
<evidence type="ECO:0000256" key="1">
    <source>
        <dbReference type="SAM" id="Coils"/>
    </source>
</evidence>
<sequence>MKFSHKASLLALLSIGSLSGCSAFRSDANSSNPVVAEQARRVNDLEREVKDQDRIVDSEKAKLKSLKYQLKSARAELKARKL</sequence>
<dbReference type="RefSeq" id="WP_245096908.1">
    <property type="nucleotide sequence ID" value="NZ_CP095053.1"/>
</dbReference>
<feature type="coiled-coil region" evidence="1">
    <location>
        <begin position="35"/>
        <end position="76"/>
    </location>
</feature>
<feature type="chain" id="PRO_5035741367" description="SlyB protein" evidence="2">
    <location>
        <begin position="24"/>
        <end position="82"/>
    </location>
</feature>
<evidence type="ECO:0000313" key="3">
    <source>
        <dbReference type="EMBL" id="UOR07278.1"/>
    </source>
</evidence>
<accession>A0A8T9SYX2</accession>
<feature type="signal peptide" evidence="2">
    <location>
        <begin position="1"/>
        <end position="23"/>
    </location>
</feature>
<dbReference type="KEGG" id="haei:MUN82_09300"/>
<proteinExistence type="predicted"/>
<organism evidence="3 4">
    <name type="scientific">Hymenobacter aerilatus</name>
    <dbReference type="NCBI Taxonomy" id="2932251"/>
    <lineage>
        <taxon>Bacteria</taxon>
        <taxon>Pseudomonadati</taxon>
        <taxon>Bacteroidota</taxon>
        <taxon>Cytophagia</taxon>
        <taxon>Cytophagales</taxon>
        <taxon>Hymenobacteraceae</taxon>
        <taxon>Hymenobacter</taxon>
    </lineage>
</organism>
<protein>
    <recommendedName>
        <fullName evidence="5">SlyB protein</fullName>
    </recommendedName>
</protein>
<gene>
    <name evidence="3" type="ORF">MUN82_09300</name>
</gene>
<dbReference type="AlphaFoldDB" id="A0A8T9SYX2"/>
<evidence type="ECO:0008006" key="5">
    <source>
        <dbReference type="Google" id="ProtNLM"/>
    </source>
</evidence>
<keyword evidence="1" id="KW-0175">Coiled coil</keyword>